<organism evidence="1 2">
    <name type="scientific">Candidatus Woesebacteria bacterium RIFCSPLOWO2_01_FULL_44_14</name>
    <dbReference type="NCBI Taxonomy" id="1802525"/>
    <lineage>
        <taxon>Bacteria</taxon>
        <taxon>Candidatus Woeseibacteriota</taxon>
    </lineage>
</organism>
<dbReference type="Pfam" id="PF02585">
    <property type="entry name" value="PIG-L"/>
    <property type="match status" value="1"/>
</dbReference>
<dbReference type="EMBL" id="MGHL01000006">
    <property type="protein sequence ID" value="OGM70328.1"/>
    <property type="molecule type" value="Genomic_DNA"/>
</dbReference>
<protein>
    <recommendedName>
        <fullName evidence="3">GlcNAc-PI de-N-acetylase</fullName>
    </recommendedName>
</protein>
<dbReference type="InterPro" id="IPR024078">
    <property type="entry name" value="LmbE-like_dom_sf"/>
</dbReference>
<name>A0A1F8C3S6_9BACT</name>
<dbReference type="SUPFAM" id="SSF102588">
    <property type="entry name" value="LmbE-like"/>
    <property type="match status" value="1"/>
</dbReference>
<dbReference type="InterPro" id="IPR003737">
    <property type="entry name" value="GlcNAc_PI_deacetylase-related"/>
</dbReference>
<comment type="caution">
    <text evidence="1">The sequence shown here is derived from an EMBL/GenBank/DDBJ whole genome shotgun (WGS) entry which is preliminary data.</text>
</comment>
<dbReference type="Gene3D" id="3.40.50.10320">
    <property type="entry name" value="LmbE-like"/>
    <property type="match status" value="1"/>
</dbReference>
<evidence type="ECO:0000313" key="2">
    <source>
        <dbReference type="Proteomes" id="UP000178429"/>
    </source>
</evidence>
<dbReference type="AlphaFoldDB" id="A0A1F8C3S6"/>
<sequence>MNDSYKDIFGSKQKIMFVFAHPDDAEIYCGGIIARLVADGKKIRLVKMTTGNKGSRQEAITEEELAKTRESEDREALKILGLSDADSINLNLGDGEIENTLDTIEKIVETIRSFKPELIVTHNPEQVLIRDLEGNYYVNHHDHRNTAVSTIDAAYPYSRDNLFFPNQLQKGLSTHSVAEFLFVDSWGHQDIVYVDVTEFAEKRTKAIACHKSQYSREHAQGSTDYFAPPIKGKRFECFRYVKAD</sequence>
<dbReference type="Proteomes" id="UP000178429">
    <property type="component" value="Unassembled WGS sequence"/>
</dbReference>
<dbReference type="GO" id="GO:0016811">
    <property type="term" value="F:hydrolase activity, acting on carbon-nitrogen (but not peptide) bonds, in linear amides"/>
    <property type="evidence" value="ECO:0007669"/>
    <property type="project" value="TreeGrafter"/>
</dbReference>
<accession>A0A1F8C3S6</accession>
<proteinExistence type="predicted"/>
<evidence type="ECO:0008006" key="3">
    <source>
        <dbReference type="Google" id="ProtNLM"/>
    </source>
</evidence>
<gene>
    <name evidence="1" type="ORF">A2975_04645</name>
</gene>
<evidence type="ECO:0000313" key="1">
    <source>
        <dbReference type="EMBL" id="OGM70328.1"/>
    </source>
</evidence>
<reference evidence="1 2" key="1">
    <citation type="journal article" date="2016" name="Nat. Commun.">
        <title>Thousands of microbial genomes shed light on interconnected biogeochemical processes in an aquifer system.</title>
        <authorList>
            <person name="Anantharaman K."/>
            <person name="Brown C.T."/>
            <person name="Hug L.A."/>
            <person name="Sharon I."/>
            <person name="Castelle C.J."/>
            <person name="Probst A.J."/>
            <person name="Thomas B.C."/>
            <person name="Singh A."/>
            <person name="Wilkins M.J."/>
            <person name="Karaoz U."/>
            <person name="Brodie E.L."/>
            <person name="Williams K.H."/>
            <person name="Hubbard S.S."/>
            <person name="Banfield J.F."/>
        </authorList>
    </citation>
    <scope>NUCLEOTIDE SEQUENCE [LARGE SCALE GENOMIC DNA]</scope>
</reference>
<dbReference type="PANTHER" id="PTHR12993">
    <property type="entry name" value="N-ACETYLGLUCOSAMINYL-PHOSPHATIDYLINOSITOL DE-N-ACETYLASE-RELATED"/>
    <property type="match status" value="1"/>
</dbReference>
<dbReference type="STRING" id="1802525.A2975_04645"/>
<dbReference type="PANTHER" id="PTHR12993:SF11">
    <property type="entry name" value="N-ACETYLGLUCOSAMINYL-PHOSPHATIDYLINOSITOL DE-N-ACETYLASE"/>
    <property type="match status" value="1"/>
</dbReference>